<accession>A0A0N4Y912</accession>
<evidence type="ECO:0000313" key="9">
    <source>
        <dbReference type="WBParaSite" id="NBR_0001276401-mRNA-1"/>
    </source>
</evidence>
<dbReference type="AlphaFoldDB" id="A0A0N4Y912"/>
<keyword evidence="4 5" id="KW-0472">Membrane</keyword>
<feature type="transmembrane region" description="Helical" evidence="5">
    <location>
        <begin position="27"/>
        <end position="49"/>
    </location>
</feature>
<keyword evidence="3 5" id="KW-1133">Transmembrane helix</keyword>
<dbReference type="GO" id="GO:0005774">
    <property type="term" value="C:vacuolar membrane"/>
    <property type="evidence" value="ECO:0007669"/>
    <property type="project" value="TreeGrafter"/>
</dbReference>
<keyword evidence="2 5" id="KW-0812">Transmembrane</keyword>
<dbReference type="GO" id="GO:0015179">
    <property type="term" value="F:L-amino acid transmembrane transporter activity"/>
    <property type="evidence" value="ECO:0007669"/>
    <property type="project" value="TreeGrafter"/>
</dbReference>
<comment type="subcellular location">
    <subcellularLocation>
        <location evidence="1">Membrane</location>
        <topology evidence="1">Multi-pass membrane protein</topology>
    </subcellularLocation>
</comment>
<proteinExistence type="predicted"/>
<evidence type="ECO:0000256" key="2">
    <source>
        <dbReference type="ARBA" id="ARBA00022692"/>
    </source>
</evidence>
<feature type="transmembrane region" description="Helical" evidence="5">
    <location>
        <begin position="132"/>
        <end position="148"/>
    </location>
</feature>
<reference evidence="9" key="1">
    <citation type="submission" date="2017-02" db="UniProtKB">
        <authorList>
            <consortium name="WormBaseParasite"/>
        </authorList>
    </citation>
    <scope>IDENTIFICATION</scope>
</reference>
<reference evidence="7 8" key="2">
    <citation type="submission" date="2018-11" db="EMBL/GenBank/DDBJ databases">
        <authorList>
            <consortium name="Pathogen Informatics"/>
        </authorList>
    </citation>
    <scope>NUCLEOTIDE SEQUENCE [LARGE SCALE GENOMIC DNA]</scope>
</reference>
<evidence type="ECO:0000313" key="7">
    <source>
        <dbReference type="EMBL" id="VDL76354.1"/>
    </source>
</evidence>
<dbReference type="PANTHER" id="PTHR22950">
    <property type="entry name" value="AMINO ACID TRANSPORTER"/>
    <property type="match status" value="1"/>
</dbReference>
<dbReference type="EMBL" id="UYSL01020852">
    <property type="protein sequence ID" value="VDL76354.1"/>
    <property type="molecule type" value="Genomic_DNA"/>
</dbReference>
<dbReference type="OMA" id="ANICMIA"/>
<protein>
    <submittedName>
        <fullName evidence="9">Aa_trans domain-containing protein</fullName>
    </submittedName>
</protein>
<feature type="transmembrane region" description="Helical" evidence="5">
    <location>
        <begin position="194"/>
        <end position="213"/>
    </location>
</feature>
<feature type="transmembrane region" description="Helical" evidence="5">
    <location>
        <begin position="249"/>
        <end position="270"/>
    </location>
</feature>
<feature type="transmembrane region" description="Helical" evidence="5">
    <location>
        <begin position="92"/>
        <end position="112"/>
    </location>
</feature>
<gene>
    <name evidence="7" type="ORF">NBR_LOCUS12765</name>
</gene>
<dbReference type="STRING" id="27835.A0A0N4Y912"/>
<dbReference type="InterPro" id="IPR013057">
    <property type="entry name" value="AA_transpt_TM"/>
</dbReference>
<organism evidence="9">
    <name type="scientific">Nippostrongylus brasiliensis</name>
    <name type="common">Rat hookworm</name>
    <dbReference type="NCBI Taxonomy" id="27835"/>
    <lineage>
        <taxon>Eukaryota</taxon>
        <taxon>Metazoa</taxon>
        <taxon>Ecdysozoa</taxon>
        <taxon>Nematoda</taxon>
        <taxon>Chromadorea</taxon>
        <taxon>Rhabditida</taxon>
        <taxon>Rhabditina</taxon>
        <taxon>Rhabditomorpha</taxon>
        <taxon>Strongyloidea</taxon>
        <taxon>Heligmosomidae</taxon>
        <taxon>Nippostrongylus</taxon>
    </lineage>
</organism>
<evidence type="ECO:0000256" key="5">
    <source>
        <dbReference type="SAM" id="Phobius"/>
    </source>
</evidence>
<sequence>MTLINFTKGMIGPGCFSLPLAFRQSGLWTGFALVFIIGLLTCICMAKIVRCSQFLCSRNKNVKSLNYAEMADESFKQSFQCLRSHGHIARRFVNLCLSSLVLGICSIFYIFVVDHTREVISYLWPQVQLSKLSYLFIAILPFLLLSYVRSIRLMSYVSMIGNVFMLLSCVIIFSDLLPAEHVIDELPWYTDLQGLIMASGAVIYSFEGQALVLPLENRMEYPIEMLGWTGVLSTGMSLVRFLLHTHLNLSVKGLLALVVYTGYLLQLYTLSSSLRASVMRRVEGRFDDKRKAHLIVDYGLRSGIVIVSCEWKHFKGKGKGVQFANNEPRNRVPFIIVEAW</sequence>
<dbReference type="Pfam" id="PF01490">
    <property type="entry name" value="Aa_trans"/>
    <property type="match status" value="1"/>
</dbReference>
<dbReference type="WBParaSite" id="NBR_0001276401-mRNA-1">
    <property type="protein sequence ID" value="NBR_0001276401-mRNA-1"/>
    <property type="gene ID" value="NBR_0001276401"/>
</dbReference>
<keyword evidence="8" id="KW-1185">Reference proteome</keyword>
<evidence type="ECO:0000256" key="3">
    <source>
        <dbReference type="ARBA" id="ARBA00022989"/>
    </source>
</evidence>
<name>A0A0N4Y912_NIPBR</name>
<evidence type="ECO:0000259" key="6">
    <source>
        <dbReference type="Pfam" id="PF01490"/>
    </source>
</evidence>
<evidence type="ECO:0000313" key="8">
    <source>
        <dbReference type="Proteomes" id="UP000271162"/>
    </source>
</evidence>
<dbReference type="PANTHER" id="PTHR22950:SF193">
    <property type="entry name" value="AMINO ACID TRANSPORTER TRANSMEMBRANE DOMAIN-CONTAINING PROTEIN"/>
    <property type="match status" value="1"/>
</dbReference>
<feature type="transmembrane region" description="Helical" evidence="5">
    <location>
        <begin position="225"/>
        <end position="243"/>
    </location>
</feature>
<dbReference type="Proteomes" id="UP000271162">
    <property type="component" value="Unassembled WGS sequence"/>
</dbReference>
<feature type="domain" description="Amino acid transporter transmembrane" evidence="6">
    <location>
        <begin position="2"/>
        <end position="242"/>
    </location>
</feature>
<evidence type="ECO:0000256" key="4">
    <source>
        <dbReference type="ARBA" id="ARBA00023136"/>
    </source>
</evidence>
<evidence type="ECO:0000256" key="1">
    <source>
        <dbReference type="ARBA" id="ARBA00004141"/>
    </source>
</evidence>
<feature type="transmembrane region" description="Helical" evidence="5">
    <location>
        <begin position="155"/>
        <end position="174"/>
    </location>
</feature>